<accession>A0A6N4SQ64</accession>
<evidence type="ECO:0000313" key="3">
    <source>
        <dbReference type="Proteomes" id="UP000001822"/>
    </source>
</evidence>
<dbReference type="EMBL" id="CP000383">
    <property type="protein sequence ID" value="ABG58448.1"/>
    <property type="molecule type" value="Genomic_DNA"/>
</dbReference>
<dbReference type="Proteomes" id="UP000001822">
    <property type="component" value="Chromosome"/>
</dbReference>
<name>A0A6N4SQ64_CYTH3</name>
<feature type="transmembrane region" description="Helical" evidence="1">
    <location>
        <begin position="12"/>
        <end position="36"/>
    </location>
</feature>
<evidence type="ECO:0000256" key="1">
    <source>
        <dbReference type="SAM" id="Phobius"/>
    </source>
</evidence>
<keyword evidence="1" id="KW-1133">Transmembrane helix</keyword>
<dbReference type="RefSeq" id="WP_011584563.1">
    <property type="nucleotide sequence ID" value="NC_008255.1"/>
</dbReference>
<sequence length="209" mass="24710">MTDKYTIRDFFAYLLIGIFLLLTLLFEFKASLFHFFQISQRGIKDNPATILFLLIPGLYLLGHIVHGVDLIITKIGMYIWDFKKKSYKSILIKRTLSFLNFVVNGYRQVGILNSQSTQINNHISFRKKVCELQYEGKYSSSEYWNLMNELFKGLTLITFGWSIYYLTQCILNYSLIYFLLTCLFWYRARFMVVNYVSMVNNTYNIISTP</sequence>
<dbReference type="AlphaFoldDB" id="A0A6N4SQ64"/>
<keyword evidence="1" id="KW-0812">Transmembrane</keyword>
<evidence type="ECO:0000313" key="2">
    <source>
        <dbReference type="EMBL" id="ABG58448.1"/>
    </source>
</evidence>
<protein>
    <submittedName>
        <fullName evidence="2">Uncharacterized protein</fullName>
    </submittedName>
</protein>
<feature type="transmembrane region" description="Helical" evidence="1">
    <location>
        <begin position="170"/>
        <end position="188"/>
    </location>
</feature>
<feature type="transmembrane region" description="Helical" evidence="1">
    <location>
        <begin position="48"/>
        <end position="72"/>
    </location>
</feature>
<keyword evidence="1" id="KW-0472">Membrane</keyword>
<proteinExistence type="predicted"/>
<organism evidence="2 3">
    <name type="scientific">Cytophaga hutchinsonii (strain ATCC 33406 / DSM 1761 / CIP 103989 / NBRC 15051 / NCIMB 9469 / D465)</name>
    <dbReference type="NCBI Taxonomy" id="269798"/>
    <lineage>
        <taxon>Bacteria</taxon>
        <taxon>Pseudomonadati</taxon>
        <taxon>Bacteroidota</taxon>
        <taxon>Cytophagia</taxon>
        <taxon>Cytophagales</taxon>
        <taxon>Cytophagaceae</taxon>
        <taxon>Cytophaga</taxon>
    </lineage>
</organism>
<keyword evidence="3" id="KW-1185">Reference proteome</keyword>
<reference evidence="2 3" key="1">
    <citation type="journal article" date="2007" name="Appl. Environ. Microbiol.">
        <title>Genome sequence of the cellulolytic gliding bacterium Cytophaga hutchinsonii.</title>
        <authorList>
            <person name="Xie G."/>
            <person name="Bruce D.C."/>
            <person name="Challacombe J.F."/>
            <person name="Chertkov O."/>
            <person name="Detter J.C."/>
            <person name="Gilna P."/>
            <person name="Han C.S."/>
            <person name="Lucas S."/>
            <person name="Misra M."/>
            <person name="Myers G.L."/>
            <person name="Richardson P."/>
            <person name="Tapia R."/>
            <person name="Thayer N."/>
            <person name="Thompson L.S."/>
            <person name="Brettin T.S."/>
            <person name="Henrissat B."/>
            <person name="Wilson D.B."/>
            <person name="McBride M.J."/>
        </authorList>
    </citation>
    <scope>NUCLEOTIDE SEQUENCE [LARGE SCALE GENOMIC DNA]</scope>
    <source>
        <strain evidence="3">ATCC 33406 / DSM 1761 / CIP 103989 / NBRC 15051 / NCIMB 9469 / D465</strain>
    </source>
</reference>
<gene>
    <name evidence="2" type="ordered locus">CHU_1173</name>
</gene>
<dbReference type="KEGG" id="chu:CHU_1173"/>